<dbReference type="AlphaFoldDB" id="A0AAJ0FXG2"/>
<dbReference type="Pfam" id="PF12770">
    <property type="entry name" value="CHAT"/>
    <property type="match status" value="1"/>
</dbReference>
<protein>
    <recommendedName>
        <fullName evidence="1">CHAT domain-containing protein</fullName>
    </recommendedName>
</protein>
<accession>A0AAJ0FXG2</accession>
<gene>
    <name evidence="2" type="ORF">QQS21_002265</name>
</gene>
<dbReference type="EMBL" id="JASWJB010000026">
    <property type="protein sequence ID" value="KAK2609183.1"/>
    <property type="molecule type" value="Genomic_DNA"/>
</dbReference>
<sequence length="587" mass="64907">MPIDYPSRASSLNYLGLALSYKYVETGRMCDIQEAISCLQISLHQSSTDNFTRIVAGRILLHAYVRIQDWQQAYDASSTAVHFTSKLTARSLNASDKQHMLAKVVGLASDAAAAALHAGKGPLNALALLEEGRGILATSLEDMRIEVGDLQDKHPDLAMQFARLREELDQPINRNVFTAEETSNSWQAQASQRYKRGTELDALILKIRQQSGFENFLLPPNEGDMRAAAGFGPIVVINVSPLRCDAIIIEPQQIRLLPLPGLSFEAIAEKVKESNLGCPRILEWLWDAFASAILDSLGFKQPPGDDDWPHIWWIPTGVLTKFPLHAAGYHSTGSKKAVMDRVMSSYSSSIKAIIHGRRRNNPEVLSTSSKGKALLVSMQNTPGCGQLPCAADEVAVVQHLCESMGIKTIKPEPRKSEIIQHLPESRLFHFAGHGYTDHIDPSESHLALADWQSNPLTVGSLLEINLRQQSPFLAYLSACGTGGIRDQKFMDENVHLISACQLAGFRHVIGTLWDVNDSICVDMAKITYEVMMVGGMSDKSLCLGLHEASRELRNRWLNDGPRRDATLCESSEEMITARWAPYVHYGI</sequence>
<name>A0AAJ0FXG2_9HYPO</name>
<comment type="caution">
    <text evidence="2">The sequence shown here is derived from an EMBL/GenBank/DDBJ whole genome shotgun (WGS) entry which is preliminary data.</text>
</comment>
<evidence type="ECO:0000313" key="2">
    <source>
        <dbReference type="EMBL" id="KAK2609183.1"/>
    </source>
</evidence>
<evidence type="ECO:0000313" key="3">
    <source>
        <dbReference type="Proteomes" id="UP001251528"/>
    </source>
</evidence>
<dbReference type="Proteomes" id="UP001251528">
    <property type="component" value="Unassembled WGS sequence"/>
</dbReference>
<organism evidence="2 3">
    <name type="scientific">Conoideocrella luteorostrata</name>
    <dbReference type="NCBI Taxonomy" id="1105319"/>
    <lineage>
        <taxon>Eukaryota</taxon>
        <taxon>Fungi</taxon>
        <taxon>Dikarya</taxon>
        <taxon>Ascomycota</taxon>
        <taxon>Pezizomycotina</taxon>
        <taxon>Sordariomycetes</taxon>
        <taxon>Hypocreomycetidae</taxon>
        <taxon>Hypocreales</taxon>
        <taxon>Clavicipitaceae</taxon>
        <taxon>Conoideocrella</taxon>
    </lineage>
</organism>
<dbReference type="InterPro" id="IPR024983">
    <property type="entry name" value="CHAT_dom"/>
</dbReference>
<feature type="domain" description="CHAT" evidence="1">
    <location>
        <begin position="280"/>
        <end position="586"/>
    </location>
</feature>
<evidence type="ECO:0000259" key="1">
    <source>
        <dbReference type="Pfam" id="PF12770"/>
    </source>
</evidence>
<keyword evidence="3" id="KW-1185">Reference proteome</keyword>
<reference evidence="2" key="1">
    <citation type="submission" date="2023-06" db="EMBL/GenBank/DDBJ databases">
        <title>Conoideocrella luteorostrata (Hypocreales: Clavicipitaceae), a potential biocontrol fungus for elongate hemlock scale in United States Christmas tree production areas.</title>
        <authorList>
            <person name="Barrett H."/>
            <person name="Lovett B."/>
            <person name="Macias A.M."/>
            <person name="Stajich J.E."/>
            <person name="Kasson M.T."/>
        </authorList>
    </citation>
    <scope>NUCLEOTIDE SEQUENCE</scope>
    <source>
        <strain evidence="2">ARSEF 14590</strain>
    </source>
</reference>
<proteinExistence type="predicted"/>